<evidence type="ECO:0000256" key="1">
    <source>
        <dbReference type="ARBA" id="ARBA00004370"/>
    </source>
</evidence>
<reference evidence="13" key="1">
    <citation type="submission" date="2025-08" db="UniProtKB">
        <authorList>
            <consortium name="Ensembl"/>
        </authorList>
    </citation>
    <scope>IDENTIFICATION</scope>
</reference>
<dbReference type="PROSITE" id="PS50089">
    <property type="entry name" value="ZF_RING_2"/>
    <property type="match status" value="1"/>
</dbReference>
<dbReference type="GO" id="GO:0006511">
    <property type="term" value="P:ubiquitin-dependent protein catabolic process"/>
    <property type="evidence" value="ECO:0007669"/>
    <property type="project" value="TreeGrafter"/>
</dbReference>
<dbReference type="Gene3D" id="3.30.40.10">
    <property type="entry name" value="Zinc/RING finger domain, C3HC4 (zinc finger)"/>
    <property type="match status" value="1"/>
</dbReference>
<dbReference type="Pfam" id="PF02225">
    <property type="entry name" value="PA"/>
    <property type="match status" value="1"/>
</dbReference>
<dbReference type="GeneTree" id="ENSGT00940000163382"/>
<evidence type="ECO:0000313" key="14">
    <source>
        <dbReference type="Proteomes" id="UP000594220"/>
    </source>
</evidence>
<dbReference type="SUPFAM" id="SSF57850">
    <property type="entry name" value="RING/U-box"/>
    <property type="match status" value="1"/>
</dbReference>
<dbReference type="Gene3D" id="3.50.30.30">
    <property type="match status" value="1"/>
</dbReference>
<keyword evidence="4" id="KW-0732">Signal</keyword>
<name>A0A7M4EXY7_CROPO</name>
<keyword evidence="14" id="KW-1185">Reference proteome</keyword>
<comment type="subcellular location">
    <subcellularLocation>
        <location evidence="1">Membrane</location>
    </subcellularLocation>
</comment>
<dbReference type="Proteomes" id="UP000594220">
    <property type="component" value="Unplaced"/>
</dbReference>
<dbReference type="GO" id="GO:0061630">
    <property type="term" value="F:ubiquitin protein ligase activity"/>
    <property type="evidence" value="ECO:0007669"/>
    <property type="project" value="TreeGrafter"/>
</dbReference>
<dbReference type="SMART" id="SM00184">
    <property type="entry name" value="RING"/>
    <property type="match status" value="1"/>
</dbReference>
<gene>
    <name evidence="13" type="primary">RNF148</name>
</gene>
<evidence type="ECO:0000256" key="5">
    <source>
        <dbReference type="ARBA" id="ARBA00022771"/>
    </source>
</evidence>
<dbReference type="InterPro" id="IPR051834">
    <property type="entry name" value="RING_finger_E3_ligase"/>
</dbReference>
<dbReference type="InterPro" id="IPR013083">
    <property type="entry name" value="Znf_RING/FYVE/PHD"/>
</dbReference>
<evidence type="ECO:0000256" key="4">
    <source>
        <dbReference type="ARBA" id="ARBA00022729"/>
    </source>
</evidence>
<evidence type="ECO:0000256" key="2">
    <source>
        <dbReference type="ARBA" id="ARBA00022692"/>
    </source>
</evidence>
<dbReference type="GO" id="GO:0016567">
    <property type="term" value="P:protein ubiquitination"/>
    <property type="evidence" value="ECO:0007669"/>
    <property type="project" value="TreeGrafter"/>
</dbReference>
<evidence type="ECO:0000313" key="13">
    <source>
        <dbReference type="Ensembl" id="ENSCPRP00005015451.1"/>
    </source>
</evidence>
<dbReference type="Pfam" id="PF13639">
    <property type="entry name" value="zf-RING_2"/>
    <property type="match status" value="1"/>
</dbReference>
<evidence type="ECO:0000256" key="3">
    <source>
        <dbReference type="ARBA" id="ARBA00022723"/>
    </source>
</evidence>
<dbReference type="AlphaFoldDB" id="A0A7M4EXY7"/>
<evidence type="ECO:0000256" key="8">
    <source>
        <dbReference type="ARBA" id="ARBA00023136"/>
    </source>
</evidence>
<evidence type="ECO:0000256" key="6">
    <source>
        <dbReference type="ARBA" id="ARBA00022833"/>
    </source>
</evidence>
<evidence type="ECO:0000259" key="12">
    <source>
        <dbReference type="PROSITE" id="PS50089"/>
    </source>
</evidence>
<protein>
    <submittedName>
        <fullName evidence="13">Ring finger protein 148</fullName>
    </submittedName>
</protein>
<feature type="domain" description="RING-type" evidence="12">
    <location>
        <begin position="259"/>
        <end position="300"/>
    </location>
</feature>
<proteinExistence type="predicted"/>
<dbReference type="GO" id="GO:0008270">
    <property type="term" value="F:zinc ion binding"/>
    <property type="evidence" value="ECO:0007669"/>
    <property type="project" value="UniProtKB-KW"/>
</dbReference>
<dbReference type="PANTHER" id="PTHR45931:SF21">
    <property type="entry name" value="RING FINGER PROTEIN 130"/>
    <property type="match status" value="1"/>
</dbReference>
<keyword evidence="8 11" id="KW-0472">Membrane</keyword>
<dbReference type="SUPFAM" id="SSF52025">
    <property type="entry name" value="PA domain"/>
    <property type="match status" value="1"/>
</dbReference>
<keyword evidence="5 10" id="KW-0863">Zinc-finger</keyword>
<dbReference type="GO" id="GO:0016020">
    <property type="term" value="C:membrane"/>
    <property type="evidence" value="ECO:0007669"/>
    <property type="project" value="UniProtKB-SubCell"/>
</dbReference>
<keyword evidence="2 11" id="KW-0812">Transmembrane</keyword>
<dbReference type="InterPro" id="IPR046450">
    <property type="entry name" value="PA_dom_sf"/>
</dbReference>
<dbReference type="FunFam" id="3.50.30.30:FF:000003">
    <property type="entry name" value="E3 ubiquitin-protein ligase RNF128"/>
    <property type="match status" value="1"/>
</dbReference>
<feature type="transmembrane region" description="Helical" evidence="11">
    <location>
        <begin position="194"/>
        <end position="217"/>
    </location>
</feature>
<sequence>MRTSSVPCWRKPLGLWRKDCHSPRKVEDVTCDLWQQEEIVIPTCRVCLENTYGALTVWELSDNGVFGRNSPLKKVSGVVVPPDGPNQNACSPFTSFNKPVNVETWIALIMRGLCNFTNKIKVAAEKGVVGVIIYNYPGTGNGMFPMISLGAEDIVAVMIVSLKGLDILRLIQNGIRVTVEIEVGKHYGSWFNHYLGSLVICTLVTVAYFTFCCVGRLRTARTWIQRCQQLRDVKKAIGSLELRILKESDKEADSDGETCVVCLEAYKSKDVVRILQCSHFFHEKCIDPWLLQHRTCPVCKCDILQTKVMEAPVKNEAEPFSAVLPNEAPSNTSLNEEDNDNEYVFSTAFLNCGAQNWTQCSSCGLTKAKYNRRKTSWDLLEKHLWMQASVLLALLAAASH</sequence>
<keyword evidence="7 11" id="KW-1133">Transmembrane helix</keyword>
<dbReference type="Ensembl" id="ENSCPRT00005018128.1">
    <property type="protein sequence ID" value="ENSCPRP00005015451.1"/>
    <property type="gene ID" value="ENSCPRG00005010832.1"/>
</dbReference>
<evidence type="ECO:0000256" key="9">
    <source>
        <dbReference type="ARBA" id="ARBA00023180"/>
    </source>
</evidence>
<evidence type="ECO:0000256" key="7">
    <source>
        <dbReference type="ARBA" id="ARBA00022989"/>
    </source>
</evidence>
<keyword evidence="6" id="KW-0862">Zinc</keyword>
<evidence type="ECO:0000256" key="11">
    <source>
        <dbReference type="SAM" id="Phobius"/>
    </source>
</evidence>
<organism evidence="13 14">
    <name type="scientific">Crocodylus porosus</name>
    <name type="common">Saltwater crocodile</name>
    <name type="synonym">Estuarine crocodile</name>
    <dbReference type="NCBI Taxonomy" id="8502"/>
    <lineage>
        <taxon>Eukaryota</taxon>
        <taxon>Metazoa</taxon>
        <taxon>Chordata</taxon>
        <taxon>Craniata</taxon>
        <taxon>Vertebrata</taxon>
        <taxon>Euteleostomi</taxon>
        <taxon>Archelosauria</taxon>
        <taxon>Archosauria</taxon>
        <taxon>Crocodylia</taxon>
        <taxon>Longirostres</taxon>
        <taxon>Crocodylidae</taxon>
        <taxon>Crocodylus</taxon>
    </lineage>
</organism>
<dbReference type="PANTHER" id="PTHR45931">
    <property type="entry name" value="SI:CH211-59O9.10"/>
    <property type="match status" value="1"/>
</dbReference>
<dbReference type="CDD" id="cd02122">
    <property type="entry name" value="PA_GRAIL_like"/>
    <property type="match status" value="1"/>
</dbReference>
<dbReference type="InterPro" id="IPR001841">
    <property type="entry name" value="Znf_RING"/>
</dbReference>
<evidence type="ECO:0000256" key="10">
    <source>
        <dbReference type="PROSITE-ProRule" id="PRU00175"/>
    </source>
</evidence>
<dbReference type="GO" id="GO:0045893">
    <property type="term" value="P:positive regulation of DNA-templated transcription"/>
    <property type="evidence" value="ECO:0007669"/>
    <property type="project" value="TreeGrafter"/>
</dbReference>
<accession>A0A7M4EXY7</accession>
<keyword evidence="9" id="KW-0325">Glycoprotein</keyword>
<keyword evidence="3" id="KW-0479">Metal-binding</keyword>
<dbReference type="FunFam" id="3.30.40.10:FF:000009">
    <property type="entry name" value="E3 ubiquitin-protein ligase RNF130"/>
    <property type="match status" value="1"/>
</dbReference>
<dbReference type="InterPro" id="IPR003137">
    <property type="entry name" value="PA_domain"/>
</dbReference>
<reference evidence="13" key="2">
    <citation type="submission" date="2025-09" db="UniProtKB">
        <authorList>
            <consortium name="Ensembl"/>
        </authorList>
    </citation>
    <scope>IDENTIFICATION</scope>
</reference>
<dbReference type="GO" id="GO:0005634">
    <property type="term" value="C:nucleus"/>
    <property type="evidence" value="ECO:0007669"/>
    <property type="project" value="TreeGrafter"/>
</dbReference>